<gene>
    <name evidence="1" type="ORF">DPMN_029898</name>
</gene>
<evidence type="ECO:0000313" key="1">
    <source>
        <dbReference type="EMBL" id="KAH3866788.1"/>
    </source>
</evidence>
<organism evidence="1 2">
    <name type="scientific">Dreissena polymorpha</name>
    <name type="common">Zebra mussel</name>
    <name type="synonym">Mytilus polymorpha</name>
    <dbReference type="NCBI Taxonomy" id="45954"/>
    <lineage>
        <taxon>Eukaryota</taxon>
        <taxon>Metazoa</taxon>
        <taxon>Spiralia</taxon>
        <taxon>Lophotrochozoa</taxon>
        <taxon>Mollusca</taxon>
        <taxon>Bivalvia</taxon>
        <taxon>Autobranchia</taxon>
        <taxon>Heteroconchia</taxon>
        <taxon>Euheterodonta</taxon>
        <taxon>Imparidentia</taxon>
        <taxon>Neoheterodontei</taxon>
        <taxon>Myida</taxon>
        <taxon>Dreissenoidea</taxon>
        <taxon>Dreissenidae</taxon>
        <taxon>Dreissena</taxon>
    </lineage>
</organism>
<dbReference type="AlphaFoldDB" id="A0A9D4RGN0"/>
<protein>
    <submittedName>
        <fullName evidence="1">Uncharacterized protein</fullName>
    </submittedName>
</protein>
<reference evidence="1" key="2">
    <citation type="submission" date="2020-11" db="EMBL/GenBank/DDBJ databases">
        <authorList>
            <person name="McCartney M.A."/>
            <person name="Auch B."/>
            <person name="Kono T."/>
            <person name="Mallez S."/>
            <person name="Becker A."/>
            <person name="Gohl D.M."/>
            <person name="Silverstein K.A.T."/>
            <person name="Koren S."/>
            <person name="Bechman K.B."/>
            <person name="Herman A."/>
            <person name="Abrahante J.E."/>
            <person name="Garbe J."/>
        </authorList>
    </citation>
    <scope>NUCLEOTIDE SEQUENCE</scope>
    <source>
        <strain evidence="1">Duluth1</strain>
        <tissue evidence="1">Whole animal</tissue>
    </source>
</reference>
<keyword evidence="2" id="KW-1185">Reference proteome</keyword>
<sequence>MLSSYNISVLKRVPCSTESLRGKLFPVGFVTVAASWICSSAETLSLSTSLVLAVLNCSTSEDSTGCNLLLFPYSPTLQKLGVFLAACLCDGWLSTQRLLLLSSITHTASLVR</sequence>
<reference evidence="1" key="1">
    <citation type="journal article" date="2019" name="bioRxiv">
        <title>The Genome of the Zebra Mussel, Dreissena polymorpha: A Resource for Invasive Species Research.</title>
        <authorList>
            <person name="McCartney M.A."/>
            <person name="Auch B."/>
            <person name="Kono T."/>
            <person name="Mallez S."/>
            <person name="Zhang Y."/>
            <person name="Obille A."/>
            <person name="Becker A."/>
            <person name="Abrahante J.E."/>
            <person name="Garbe J."/>
            <person name="Badalamenti J.P."/>
            <person name="Herman A."/>
            <person name="Mangelson H."/>
            <person name="Liachko I."/>
            <person name="Sullivan S."/>
            <person name="Sone E.D."/>
            <person name="Koren S."/>
            <person name="Silverstein K.A.T."/>
            <person name="Beckman K.B."/>
            <person name="Gohl D.M."/>
        </authorList>
    </citation>
    <scope>NUCLEOTIDE SEQUENCE</scope>
    <source>
        <strain evidence="1">Duluth1</strain>
        <tissue evidence="1">Whole animal</tissue>
    </source>
</reference>
<dbReference type="Proteomes" id="UP000828390">
    <property type="component" value="Unassembled WGS sequence"/>
</dbReference>
<evidence type="ECO:0000313" key="2">
    <source>
        <dbReference type="Proteomes" id="UP000828390"/>
    </source>
</evidence>
<dbReference type="EMBL" id="JAIWYP010000002">
    <property type="protein sequence ID" value="KAH3866788.1"/>
    <property type="molecule type" value="Genomic_DNA"/>
</dbReference>
<accession>A0A9D4RGN0</accession>
<proteinExistence type="predicted"/>
<name>A0A9D4RGN0_DREPO</name>
<comment type="caution">
    <text evidence="1">The sequence shown here is derived from an EMBL/GenBank/DDBJ whole genome shotgun (WGS) entry which is preliminary data.</text>
</comment>